<dbReference type="RefSeq" id="WP_170069557.1">
    <property type="nucleotide sequence ID" value="NZ_JBIAKZ010000007.1"/>
</dbReference>
<dbReference type="GO" id="GO:0005886">
    <property type="term" value="C:plasma membrane"/>
    <property type="evidence" value="ECO:0007669"/>
    <property type="project" value="UniProtKB-SubCell"/>
</dbReference>
<dbReference type="PRINTS" id="PR01036">
    <property type="entry name" value="TCRTETB"/>
</dbReference>
<dbReference type="Gene3D" id="1.20.1720.10">
    <property type="entry name" value="Multidrug resistance protein D"/>
    <property type="match status" value="1"/>
</dbReference>
<dbReference type="PROSITE" id="PS50850">
    <property type="entry name" value="MFS"/>
    <property type="match status" value="1"/>
</dbReference>
<dbReference type="AlphaFoldDB" id="A0A2A9G2E1"/>
<evidence type="ECO:0000256" key="7">
    <source>
        <dbReference type="SAM" id="Phobius"/>
    </source>
</evidence>
<evidence type="ECO:0000256" key="4">
    <source>
        <dbReference type="ARBA" id="ARBA00022692"/>
    </source>
</evidence>
<keyword evidence="3" id="KW-1003">Cell membrane</keyword>
<dbReference type="InterPro" id="IPR011701">
    <property type="entry name" value="MFS"/>
</dbReference>
<feature type="transmembrane region" description="Helical" evidence="7">
    <location>
        <begin position="206"/>
        <end position="223"/>
    </location>
</feature>
<comment type="caution">
    <text evidence="9">The sequence shown here is derived from an EMBL/GenBank/DDBJ whole genome shotgun (WGS) entry which is preliminary data.</text>
</comment>
<feature type="transmembrane region" description="Helical" evidence="7">
    <location>
        <begin position="81"/>
        <end position="104"/>
    </location>
</feature>
<evidence type="ECO:0000313" key="10">
    <source>
        <dbReference type="Proteomes" id="UP000243542"/>
    </source>
</evidence>
<dbReference type="PANTHER" id="PTHR42718">
    <property type="entry name" value="MAJOR FACILITATOR SUPERFAMILY MULTIDRUG TRANSPORTER MFSC"/>
    <property type="match status" value="1"/>
</dbReference>
<dbReference type="CDD" id="cd17321">
    <property type="entry name" value="MFS_MMR_MDR_like"/>
    <property type="match status" value="1"/>
</dbReference>
<feature type="transmembrane region" description="Helical" evidence="7">
    <location>
        <begin position="229"/>
        <end position="244"/>
    </location>
</feature>
<dbReference type="EMBL" id="PDJK01000001">
    <property type="protein sequence ID" value="PFG56970.1"/>
    <property type="molecule type" value="Genomic_DNA"/>
</dbReference>
<evidence type="ECO:0000256" key="1">
    <source>
        <dbReference type="ARBA" id="ARBA00004651"/>
    </source>
</evidence>
<evidence type="ECO:0000256" key="3">
    <source>
        <dbReference type="ARBA" id="ARBA00022475"/>
    </source>
</evidence>
<reference evidence="9 10" key="1">
    <citation type="submission" date="2017-10" db="EMBL/GenBank/DDBJ databases">
        <title>Sequencing the genomes of 1000 actinobacteria strains.</title>
        <authorList>
            <person name="Klenk H.-P."/>
        </authorList>
    </citation>
    <scope>NUCLEOTIDE SEQUENCE [LARGE SCALE GENOMIC DNA]</scope>
    <source>
        <strain evidence="9 10">DSM 46092</strain>
    </source>
</reference>
<dbReference type="SUPFAM" id="SSF103473">
    <property type="entry name" value="MFS general substrate transporter"/>
    <property type="match status" value="1"/>
</dbReference>
<protein>
    <submittedName>
        <fullName evidence="9">Putative MFS family arabinose efflux permease</fullName>
    </submittedName>
</protein>
<feature type="transmembrane region" description="Helical" evidence="7">
    <location>
        <begin position="140"/>
        <end position="161"/>
    </location>
</feature>
<feature type="transmembrane region" description="Helical" evidence="7">
    <location>
        <begin position="50"/>
        <end position="69"/>
    </location>
</feature>
<feature type="transmembrane region" description="Helical" evidence="7">
    <location>
        <begin position="167"/>
        <end position="185"/>
    </location>
</feature>
<dbReference type="Proteomes" id="UP000243542">
    <property type="component" value="Unassembled WGS sequence"/>
</dbReference>
<feature type="transmembrane region" description="Helical" evidence="7">
    <location>
        <begin position="110"/>
        <end position="128"/>
    </location>
</feature>
<evidence type="ECO:0000259" key="8">
    <source>
        <dbReference type="PROSITE" id="PS50850"/>
    </source>
</evidence>
<gene>
    <name evidence="9" type="ORF">ATK36_0511</name>
</gene>
<keyword evidence="4 7" id="KW-0812">Transmembrane</keyword>
<feature type="transmembrane region" description="Helical" evidence="7">
    <location>
        <begin position="358"/>
        <end position="382"/>
    </location>
</feature>
<sequence length="448" mass="45622">MPSRSRLPDEDCWPLVAVAGLVSFVAMLDMNIVNVGLADIAAAFEISPGAAQWAALGYQLPVVALLLPAGRWLDQVGMRPALLAALTGFTVFSVSSAISAWPAWLFVSRVGQGIFGAVLFVLMPVVAARAVRAETRGRAMSVPATLGPLGAVAGPAVGGLLLDAFGWRSIFLVKIPFCVLAFLLARRHAPNGGALRAPDRRAWVNGGLAAAALTAVLLALTFGGTDQRWLLLLAVAVVPLAWWLKGSGAGPVRALLRDTGPGRVTIAVLALAAAFGAMNYLVALHLQRADGISAAQTGLTVLVFSAAMAVLGPVGGRLADHWGTRRTAVAGAALTAAGLLLLLPLGETWHPADVAWRLAIAGAGLGLYGGPAQLLVLTSAAPGGMNTAGAVVQLGRSLGFTLGPALATTTWALSGYGPNVLAGLVFAAVAACAAVPLLAFRPAVPAHS</sequence>
<feature type="transmembrane region" description="Helical" evidence="7">
    <location>
        <begin position="264"/>
        <end position="282"/>
    </location>
</feature>
<dbReference type="Gene3D" id="1.20.1250.20">
    <property type="entry name" value="MFS general substrate transporter like domains"/>
    <property type="match status" value="1"/>
</dbReference>
<feature type="transmembrane region" description="Helical" evidence="7">
    <location>
        <begin position="420"/>
        <end position="440"/>
    </location>
</feature>
<accession>A0A2A9G2E1</accession>
<keyword evidence="5 7" id="KW-1133">Transmembrane helix</keyword>
<organism evidence="9 10">
    <name type="scientific">Amycolatopsis sulphurea</name>
    <dbReference type="NCBI Taxonomy" id="76022"/>
    <lineage>
        <taxon>Bacteria</taxon>
        <taxon>Bacillati</taxon>
        <taxon>Actinomycetota</taxon>
        <taxon>Actinomycetes</taxon>
        <taxon>Pseudonocardiales</taxon>
        <taxon>Pseudonocardiaceae</taxon>
        <taxon>Amycolatopsis</taxon>
    </lineage>
</organism>
<keyword evidence="6 7" id="KW-0472">Membrane</keyword>
<dbReference type="PANTHER" id="PTHR42718:SF46">
    <property type="entry name" value="BLR6921 PROTEIN"/>
    <property type="match status" value="1"/>
</dbReference>
<feature type="domain" description="Major facilitator superfamily (MFS) profile" evidence="8">
    <location>
        <begin position="15"/>
        <end position="445"/>
    </location>
</feature>
<evidence type="ECO:0000256" key="2">
    <source>
        <dbReference type="ARBA" id="ARBA00022448"/>
    </source>
</evidence>
<feature type="transmembrane region" description="Helical" evidence="7">
    <location>
        <begin position="327"/>
        <end position="346"/>
    </location>
</feature>
<feature type="transmembrane region" description="Helical" evidence="7">
    <location>
        <begin position="12"/>
        <end position="30"/>
    </location>
</feature>
<evidence type="ECO:0000256" key="6">
    <source>
        <dbReference type="ARBA" id="ARBA00023136"/>
    </source>
</evidence>
<dbReference type="InterPro" id="IPR020846">
    <property type="entry name" value="MFS_dom"/>
</dbReference>
<proteinExistence type="predicted"/>
<dbReference type="GO" id="GO:0022857">
    <property type="term" value="F:transmembrane transporter activity"/>
    <property type="evidence" value="ECO:0007669"/>
    <property type="project" value="InterPro"/>
</dbReference>
<dbReference type="InterPro" id="IPR036259">
    <property type="entry name" value="MFS_trans_sf"/>
</dbReference>
<feature type="transmembrane region" description="Helical" evidence="7">
    <location>
        <begin position="394"/>
        <end position="414"/>
    </location>
</feature>
<evidence type="ECO:0000256" key="5">
    <source>
        <dbReference type="ARBA" id="ARBA00022989"/>
    </source>
</evidence>
<keyword evidence="10" id="KW-1185">Reference proteome</keyword>
<keyword evidence="2" id="KW-0813">Transport</keyword>
<dbReference type="Pfam" id="PF07690">
    <property type="entry name" value="MFS_1"/>
    <property type="match status" value="1"/>
</dbReference>
<name>A0A2A9G2E1_9PSEU</name>
<feature type="transmembrane region" description="Helical" evidence="7">
    <location>
        <begin position="294"/>
        <end position="315"/>
    </location>
</feature>
<evidence type="ECO:0000313" key="9">
    <source>
        <dbReference type="EMBL" id="PFG56970.1"/>
    </source>
</evidence>
<comment type="subcellular location">
    <subcellularLocation>
        <location evidence="1">Cell membrane</location>
        <topology evidence="1">Multi-pass membrane protein</topology>
    </subcellularLocation>
</comment>